<dbReference type="InterPro" id="IPR029063">
    <property type="entry name" value="SAM-dependent_MTases_sf"/>
</dbReference>
<dbReference type="CDD" id="cd02440">
    <property type="entry name" value="AdoMet_MTases"/>
    <property type="match status" value="1"/>
</dbReference>
<proteinExistence type="predicted"/>
<comment type="caution">
    <text evidence="5">The sequence shown here is derived from an EMBL/GenBank/DDBJ whole genome shotgun (WGS) entry which is preliminary data.</text>
</comment>
<evidence type="ECO:0000256" key="1">
    <source>
        <dbReference type="ARBA" id="ARBA00022603"/>
    </source>
</evidence>
<dbReference type="GO" id="GO:0008757">
    <property type="term" value="F:S-adenosylmethionine-dependent methyltransferase activity"/>
    <property type="evidence" value="ECO:0007669"/>
    <property type="project" value="InterPro"/>
</dbReference>
<keyword evidence="3" id="KW-0949">S-adenosyl-L-methionine</keyword>
<evidence type="ECO:0000313" key="6">
    <source>
        <dbReference type="Proteomes" id="UP000245507"/>
    </source>
</evidence>
<dbReference type="SUPFAM" id="SSF53335">
    <property type="entry name" value="S-adenosyl-L-methionine-dependent methyltransferases"/>
    <property type="match status" value="1"/>
</dbReference>
<reference evidence="5 6" key="1">
    <citation type="submission" date="2018-05" db="EMBL/GenBank/DDBJ databases">
        <title>Nocardioides silvaticus genome.</title>
        <authorList>
            <person name="Li C."/>
            <person name="Wang G."/>
        </authorList>
    </citation>
    <scope>NUCLEOTIDE SEQUENCE [LARGE SCALE GENOMIC DNA]</scope>
    <source>
        <strain evidence="5 6">CCTCC AB 2018079</strain>
    </source>
</reference>
<gene>
    <name evidence="5" type="ORF">DJ010_05945</name>
</gene>
<dbReference type="EMBL" id="QGDD01000002">
    <property type="protein sequence ID" value="PWN03635.1"/>
    <property type="molecule type" value="Genomic_DNA"/>
</dbReference>
<protein>
    <submittedName>
        <fullName evidence="5">Class I SAM-dependent methyltransferase</fullName>
    </submittedName>
</protein>
<dbReference type="InterPro" id="IPR013216">
    <property type="entry name" value="Methyltransf_11"/>
</dbReference>
<dbReference type="Gene3D" id="3.40.50.150">
    <property type="entry name" value="Vaccinia Virus protein VP39"/>
    <property type="match status" value="1"/>
</dbReference>
<dbReference type="PANTHER" id="PTHR43464">
    <property type="entry name" value="METHYLTRANSFERASE"/>
    <property type="match status" value="1"/>
</dbReference>
<keyword evidence="1 5" id="KW-0489">Methyltransferase</keyword>
<name>A0A316TKM8_9ACTN</name>
<evidence type="ECO:0000313" key="5">
    <source>
        <dbReference type="EMBL" id="PWN03635.1"/>
    </source>
</evidence>
<keyword evidence="6" id="KW-1185">Reference proteome</keyword>
<dbReference type="Proteomes" id="UP000245507">
    <property type="component" value="Unassembled WGS sequence"/>
</dbReference>
<dbReference type="RefSeq" id="WP_109692723.1">
    <property type="nucleotide sequence ID" value="NZ_QGDD01000002.1"/>
</dbReference>
<keyword evidence="2 5" id="KW-0808">Transferase</keyword>
<dbReference type="OrthoDB" id="9810247at2"/>
<feature type="domain" description="Methyltransferase type 11" evidence="4">
    <location>
        <begin position="39"/>
        <end position="128"/>
    </location>
</feature>
<accession>A0A316TKM8</accession>
<evidence type="ECO:0000259" key="4">
    <source>
        <dbReference type="Pfam" id="PF08241"/>
    </source>
</evidence>
<evidence type="ECO:0000256" key="2">
    <source>
        <dbReference type="ARBA" id="ARBA00022679"/>
    </source>
</evidence>
<dbReference type="Pfam" id="PF08241">
    <property type="entry name" value="Methyltransf_11"/>
    <property type="match status" value="1"/>
</dbReference>
<dbReference type="AlphaFoldDB" id="A0A316TKM8"/>
<sequence length="232" mass="25521">MDDEEIAKSAALEERHWWYAERRAMVRRTAGSWSPGRALDVGCAGGGNTAVLRDLGWSVTGLEYSPTGAEIAASRGLAVVRGDATRLPFTDATFDLVMATDVWEHIEDDGAVADETFRVLRPGGRLLVAVPCSMKLWSGHDVALGHFRRYERDQLAALVTGAGLVVEDLWSWNVLLRPVVRARRRRHSEAESEMEPVHPVLNAGLRSAVALERVLPLRRLPGVSLVVVARKP</sequence>
<dbReference type="PANTHER" id="PTHR43464:SF19">
    <property type="entry name" value="UBIQUINONE BIOSYNTHESIS O-METHYLTRANSFERASE, MITOCHONDRIAL"/>
    <property type="match status" value="1"/>
</dbReference>
<organism evidence="5 6">
    <name type="scientific">Nocardioides silvaticus</name>
    <dbReference type="NCBI Taxonomy" id="2201891"/>
    <lineage>
        <taxon>Bacteria</taxon>
        <taxon>Bacillati</taxon>
        <taxon>Actinomycetota</taxon>
        <taxon>Actinomycetes</taxon>
        <taxon>Propionibacteriales</taxon>
        <taxon>Nocardioidaceae</taxon>
        <taxon>Nocardioides</taxon>
    </lineage>
</organism>
<evidence type="ECO:0000256" key="3">
    <source>
        <dbReference type="ARBA" id="ARBA00022691"/>
    </source>
</evidence>
<dbReference type="GO" id="GO:0032259">
    <property type="term" value="P:methylation"/>
    <property type="evidence" value="ECO:0007669"/>
    <property type="project" value="UniProtKB-KW"/>
</dbReference>